<evidence type="ECO:0000256" key="1">
    <source>
        <dbReference type="SAM" id="Phobius"/>
    </source>
</evidence>
<evidence type="ECO:0000313" key="2">
    <source>
        <dbReference type="EMBL" id="KAA5804718.1"/>
    </source>
</evidence>
<keyword evidence="1" id="KW-1133">Transmembrane helix</keyword>
<dbReference type="RefSeq" id="WP_150021749.1">
    <property type="nucleotide sequence ID" value="NZ_VWOJ01000001.1"/>
</dbReference>
<dbReference type="EMBL" id="VWOJ01000001">
    <property type="protein sequence ID" value="KAA5804718.1"/>
    <property type="molecule type" value="Genomic_DNA"/>
</dbReference>
<name>A0A5M6ZN96_9PROT</name>
<dbReference type="AlphaFoldDB" id="A0A5M6ZN96"/>
<organism evidence="2 3">
    <name type="scientific">Alkalicaulis satelles</name>
    <dbReference type="NCBI Taxonomy" id="2609175"/>
    <lineage>
        <taxon>Bacteria</taxon>
        <taxon>Pseudomonadati</taxon>
        <taxon>Pseudomonadota</taxon>
        <taxon>Alphaproteobacteria</taxon>
        <taxon>Maricaulales</taxon>
        <taxon>Maricaulaceae</taxon>
        <taxon>Alkalicaulis</taxon>
    </lineage>
</organism>
<accession>A0A5M6ZN96</accession>
<sequence length="327" mass="35913">MSAGGTAPARFSVRAALGLWLTVLSRRPAAFMSVSLVTVLTQAGLFWLTTQAYIDIALALENAGERWDEVSGQLQRANLMSWLYMIVFLPFWLWLETIWLRLFNNEERPWRFHWAELGHLALSHLVLFAIYMAALIVSFILMMVLMMIAGIFMVIGGDVDGSFFSAPMMVTIVLVPLIVTGVLLAKFSALPALAVMRRTLDLGAAWRATKGALWRTVAAWIIALGLYGGLIGGYALIGQNWSPVLRAHVEMMTASFDPALDAESFFQPYIAFASLSGAPDTAVWLVVDSLVVSVLYLVTYAIMRGIGVTLAWRAPVRDQAHLQGAGA</sequence>
<gene>
    <name evidence="2" type="ORF">F1654_01570</name>
</gene>
<protein>
    <submittedName>
        <fullName evidence="2">Uncharacterized protein</fullName>
    </submittedName>
</protein>
<proteinExistence type="predicted"/>
<keyword evidence="1" id="KW-0472">Membrane</keyword>
<keyword evidence="1" id="KW-0812">Transmembrane</keyword>
<feature type="transmembrane region" description="Helical" evidence="1">
    <location>
        <begin position="82"/>
        <end position="104"/>
    </location>
</feature>
<reference evidence="2 3" key="1">
    <citation type="submission" date="2019-09" db="EMBL/GenBank/DDBJ databases">
        <authorList>
            <person name="Kevbrin V."/>
            <person name="Grouzdev D.S."/>
        </authorList>
    </citation>
    <scope>NUCLEOTIDE SEQUENCE [LARGE SCALE GENOMIC DNA]</scope>
    <source>
        <strain evidence="2 3">G-192</strain>
    </source>
</reference>
<evidence type="ECO:0000313" key="3">
    <source>
        <dbReference type="Proteomes" id="UP000325122"/>
    </source>
</evidence>
<keyword evidence="3" id="KW-1185">Reference proteome</keyword>
<feature type="transmembrane region" description="Helical" evidence="1">
    <location>
        <begin position="217"/>
        <end position="237"/>
    </location>
</feature>
<feature type="transmembrane region" description="Helical" evidence="1">
    <location>
        <begin position="125"/>
        <end position="156"/>
    </location>
</feature>
<feature type="transmembrane region" description="Helical" evidence="1">
    <location>
        <begin position="168"/>
        <end position="196"/>
    </location>
</feature>
<feature type="transmembrane region" description="Helical" evidence="1">
    <location>
        <begin position="29"/>
        <end position="48"/>
    </location>
</feature>
<feature type="transmembrane region" description="Helical" evidence="1">
    <location>
        <begin position="282"/>
        <end position="303"/>
    </location>
</feature>
<comment type="caution">
    <text evidence="2">The sequence shown here is derived from an EMBL/GenBank/DDBJ whole genome shotgun (WGS) entry which is preliminary data.</text>
</comment>
<dbReference type="Proteomes" id="UP000325122">
    <property type="component" value="Unassembled WGS sequence"/>
</dbReference>